<protein>
    <submittedName>
        <fullName evidence="2">Imidazolonepropionase-like amidohydrolase</fullName>
    </submittedName>
</protein>
<dbReference type="SUPFAM" id="SSF51338">
    <property type="entry name" value="Composite domain of metallo-dependent hydrolases"/>
    <property type="match status" value="1"/>
</dbReference>
<evidence type="ECO:0000259" key="1">
    <source>
        <dbReference type="Pfam" id="PF01979"/>
    </source>
</evidence>
<dbReference type="PANTHER" id="PTHR43135:SF3">
    <property type="entry name" value="ALPHA-D-RIBOSE 1-METHYLPHOSPHONATE 5-TRIPHOSPHATE DIPHOSPHATASE"/>
    <property type="match status" value="1"/>
</dbReference>
<dbReference type="Gene3D" id="3.20.20.140">
    <property type="entry name" value="Metal-dependent hydrolases"/>
    <property type="match status" value="1"/>
</dbReference>
<dbReference type="RefSeq" id="WP_307246091.1">
    <property type="nucleotide sequence ID" value="NZ_JAUSQZ010000001.1"/>
</dbReference>
<keyword evidence="3" id="KW-1185">Reference proteome</keyword>
<accession>A0ABT9P7J6</accession>
<reference evidence="2 3" key="1">
    <citation type="submission" date="2023-07" db="EMBL/GenBank/DDBJ databases">
        <title>Sequencing the genomes of 1000 actinobacteria strains.</title>
        <authorList>
            <person name="Klenk H.-P."/>
        </authorList>
    </citation>
    <scope>NUCLEOTIDE SEQUENCE [LARGE SCALE GENOMIC DNA]</scope>
    <source>
        <strain evidence="2 3">DSM 44388</strain>
    </source>
</reference>
<dbReference type="Gene3D" id="2.30.40.10">
    <property type="entry name" value="Urease, subunit C, domain 1"/>
    <property type="match status" value="1"/>
</dbReference>
<evidence type="ECO:0000313" key="2">
    <source>
        <dbReference type="EMBL" id="MDP9828673.1"/>
    </source>
</evidence>
<dbReference type="Pfam" id="PF01979">
    <property type="entry name" value="Amidohydro_1"/>
    <property type="match status" value="1"/>
</dbReference>
<dbReference type="InterPro" id="IPR051781">
    <property type="entry name" value="Metallo-dep_Hydrolase"/>
</dbReference>
<gene>
    <name evidence="2" type="ORF">J2S57_004422</name>
</gene>
<dbReference type="Proteomes" id="UP001235712">
    <property type="component" value="Unassembled WGS sequence"/>
</dbReference>
<organism evidence="2 3">
    <name type="scientific">Kineosporia succinea</name>
    <dbReference type="NCBI Taxonomy" id="84632"/>
    <lineage>
        <taxon>Bacteria</taxon>
        <taxon>Bacillati</taxon>
        <taxon>Actinomycetota</taxon>
        <taxon>Actinomycetes</taxon>
        <taxon>Kineosporiales</taxon>
        <taxon>Kineosporiaceae</taxon>
        <taxon>Kineosporia</taxon>
    </lineage>
</organism>
<dbReference type="InterPro" id="IPR032466">
    <property type="entry name" value="Metal_Hydrolase"/>
</dbReference>
<dbReference type="InterPro" id="IPR011059">
    <property type="entry name" value="Metal-dep_hydrolase_composite"/>
</dbReference>
<evidence type="ECO:0000313" key="3">
    <source>
        <dbReference type="Proteomes" id="UP001235712"/>
    </source>
</evidence>
<proteinExistence type="predicted"/>
<feature type="domain" description="Amidohydrolase-related" evidence="1">
    <location>
        <begin position="57"/>
        <end position="393"/>
    </location>
</feature>
<dbReference type="InterPro" id="IPR006680">
    <property type="entry name" value="Amidohydro-rel"/>
</dbReference>
<dbReference type="EMBL" id="JAUSQZ010000001">
    <property type="protein sequence ID" value="MDP9828673.1"/>
    <property type="molecule type" value="Genomic_DNA"/>
</dbReference>
<sequence>MPRPERVAHVAPLAFDGERFLPDGATVLVEGPSILAVHPGMSVIPEGFAVQRHDGGTLLPGLIDTHVHLIADGQDGALGRDPRRTADEREQVVRESLQGHVRAGVTTVRDLGDNRWNVLQRETRSHEPTVVASGPPVTTPGGHCAALGGEAAGADALVAAVDERAERGAPLVKIVVSGGAMTPGSDLLSLQYSPDDLALVVKRAERHGLPVVAHAHSLDAVNLCIDSGVRGIEHCTCLTTHGVQTPPDLAERLRRHGIHIGPTFGRIPGSRPSAQAQEVTRRTGLVPAHRFAQVEKLHREGVLVISGSDAGIHAAKPHGIVALAVAELVAAGIAPDDAIATATGVSAQACGLANKGRLGAGADADLLVVDGDPRLDITALTRVRTVVVRGDTVRDSSFRDDAARSPS</sequence>
<dbReference type="SUPFAM" id="SSF51556">
    <property type="entry name" value="Metallo-dependent hydrolases"/>
    <property type="match status" value="1"/>
</dbReference>
<dbReference type="PANTHER" id="PTHR43135">
    <property type="entry name" value="ALPHA-D-RIBOSE 1-METHYLPHOSPHONATE 5-TRIPHOSPHATE DIPHOSPHATASE"/>
    <property type="match status" value="1"/>
</dbReference>
<name>A0ABT9P7J6_9ACTN</name>
<comment type="caution">
    <text evidence="2">The sequence shown here is derived from an EMBL/GenBank/DDBJ whole genome shotgun (WGS) entry which is preliminary data.</text>
</comment>